<dbReference type="InterPro" id="IPR011701">
    <property type="entry name" value="MFS"/>
</dbReference>
<evidence type="ECO:0000259" key="6">
    <source>
        <dbReference type="PROSITE" id="PS50850"/>
    </source>
</evidence>
<evidence type="ECO:0000256" key="3">
    <source>
        <dbReference type="ARBA" id="ARBA00022989"/>
    </source>
</evidence>
<proteinExistence type="predicted"/>
<reference evidence="7" key="1">
    <citation type="journal article" date="2019" name="bioRxiv">
        <title>The Genome of the Zebra Mussel, Dreissena polymorpha: A Resource for Invasive Species Research.</title>
        <authorList>
            <person name="McCartney M.A."/>
            <person name="Auch B."/>
            <person name="Kono T."/>
            <person name="Mallez S."/>
            <person name="Zhang Y."/>
            <person name="Obille A."/>
            <person name="Becker A."/>
            <person name="Abrahante J.E."/>
            <person name="Garbe J."/>
            <person name="Badalamenti J.P."/>
            <person name="Herman A."/>
            <person name="Mangelson H."/>
            <person name="Liachko I."/>
            <person name="Sullivan S."/>
            <person name="Sone E.D."/>
            <person name="Koren S."/>
            <person name="Silverstein K.A.T."/>
            <person name="Beckman K.B."/>
            <person name="Gohl D.M."/>
        </authorList>
    </citation>
    <scope>NUCLEOTIDE SEQUENCE</scope>
    <source>
        <strain evidence="7">Duluth1</strain>
        <tissue evidence="7">Whole animal</tissue>
    </source>
</reference>
<name>A0A9D4CL61_DREPO</name>
<organism evidence="7 8">
    <name type="scientific">Dreissena polymorpha</name>
    <name type="common">Zebra mussel</name>
    <name type="synonym">Mytilus polymorpha</name>
    <dbReference type="NCBI Taxonomy" id="45954"/>
    <lineage>
        <taxon>Eukaryota</taxon>
        <taxon>Metazoa</taxon>
        <taxon>Spiralia</taxon>
        <taxon>Lophotrochozoa</taxon>
        <taxon>Mollusca</taxon>
        <taxon>Bivalvia</taxon>
        <taxon>Autobranchia</taxon>
        <taxon>Heteroconchia</taxon>
        <taxon>Euheterodonta</taxon>
        <taxon>Imparidentia</taxon>
        <taxon>Neoheterodontei</taxon>
        <taxon>Myida</taxon>
        <taxon>Dreissenoidea</taxon>
        <taxon>Dreissenidae</taxon>
        <taxon>Dreissena</taxon>
    </lineage>
</organism>
<dbReference type="Proteomes" id="UP000828390">
    <property type="component" value="Unassembled WGS sequence"/>
</dbReference>
<comment type="subcellular location">
    <subcellularLocation>
        <location evidence="1">Membrane</location>
        <topology evidence="1">Multi-pass membrane protein</topology>
    </subcellularLocation>
</comment>
<dbReference type="Gene3D" id="1.20.1250.20">
    <property type="entry name" value="MFS general substrate transporter like domains"/>
    <property type="match status" value="1"/>
</dbReference>
<evidence type="ECO:0000256" key="4">
    <source>
        <dbReference type="ARBA" id="ARBA00023136"/>
    </source>
</evidence>
<keyword evidence="2 5" id="KW-0812">Transmembrane</keyword>
<dbReference type="Pfam" id="PF07690">
    <property type="entry name" value="MFS_1"/>
    <property type="match status" value="1"/>
</dbReference>
<evidence type="ECO:0000313" key="8">
    <source>
        <dbReference type="Proteomes" id="UP000828390"/>
    </source>
</evidence>
<dbReference type="GO" id="GO:0022857">
    <property type="term" value="F:transmembrane transporter activity"/>
    <property type="evidence" value="ECO:0007669"/>
    <property type="project" value="InterPro"/>
</dbReference>
<protein>
    <recommendedName>
        <fullName evidence="6">Major facilitator superfamily (MFS) profile domain-containing protein</fullName>
    </recommendedName>
</protein>
<keyword evidence="8" id="KW-1185">Reference proteome</keyword>
<dbReference type="GO" id="GO:0016020">
    <property type="term" value="C:membrane"/>
    <property type="evidence" value="ECO:0007669"/>
    <property type="project" value="UniProtKB-SubCell"/>
</dbReference>
<feature type="transmembrane region" description="Helical" evidence="5">
    <location>
        <begin position="42"/>
        <end position="65"/>
    </location>
</feature>
<dbReference type="AlphaFoldDB" id="A0A9D4CL61"/>
<evidence type="ECO:0000256" key="2">
    <source>
        <dbReference type="ARBA" id="ARBA00022692"/>
    </source>
</evidence>
<comment type="caution">
    <text evidence="7">The sequence shown here is derived from an EMBL/GenBank/DDBJ whole genome shotgun (WGS) entry which is preliminary data.</text>
</comment>
<reference evidence="7" key="2">
    <citation type="submission" date="2020-11" db="EMBL/GenBank/DDBJ databases">
        <authorList>
            <person name="McCartney M.A."/>
            <person name="Auch B."/>
            <person name="Kono T."/>
            <person name="Mallez S."/>
            <person name="Becker A."/>
            <person name="Gohl D.M."/>
            <person name="Silverstein K.A.T."/>
            <person name="Koren S."/>
            <person name="Bechman K.B."/>
            <person name="Herman A."/>
            <person name="Abrahante J.E."/>
            <person name="Garbe J."/>
        </authorList>
    </citation>
    <scope>NUCLEOTIDE SEQUENCE</scope>
    <source>
        <strain evidence="7">Duluth1</strain>
        <tissue evidence="7">Whole animal</tissue>
    </source>
</reference>
<feature type="domain" description="Major facilitator superfamily (MFS) profile" evidence="6">
    <location>
        <begin position="1"/>
        <end position="135"/>
    </location>
</feature>
<evidence type="ECO:0000313" key="7">
    <source>
        <dbReference type="EMBL" id="KAH3727399.1"/>
    </source>
</evidence>
<accession>A0A9D4CL61</accession>
<dbReference type="InterPro" id="IPR020846">
    <property type="entry name" value="MFS_dom"/>
</dbReference>
<dbReference type="InterPro" id="IPR036259">
    <property type="entry name" value="MFS_trans_sf"/>
</dbReference>
<dbReference type="EMBL" id="JAIWYP010000012">
    <property type="protein sequence ID" value="KAH3727399.1"/>
    <property type="molecule type" value="Genomic_DNA"/>
</dbReference>
<keyword evidence="3 5" id="KW-1133">Transmembrane helix</keyword>
<sequence>MCLLLLNRVGRKWLHSGSMILGGAACLSTIFTVLYANENQHWITVMLANIGKFGISAAFGIIYVWTAELFPTVVRSSGVGSSTMMGRVGSMLCPYIVEIGTIIKGDFGKALALIIFGSMAFIAGLLSLLLPETRGTVLPETIKDAENFGRIMKPPVADIVLQDDETGL</sequence>
<keyword evidence="4 5" id="KW-0472">Membrane</keyword>
<gene>
    <name evidence="7" type="ORF">DPMN_053333</name>
</gene>
<evidence type="ECO:0000256" key="5">
    <source>
        <dbReference type="SAM" id="Phobius"/>
    </source>
</evidence>
<feature type="transmembrane region" description="Helical" evidence="5">
    <location>
        <begin position="110"/>
        <end position="130"/>
    </location>
</feature>
<dbReference type="SUPFAM" id="SSF103473">
    <property type="entry name" value="MFS general substrate transporter"/>
    <property type="match status" value="1"/>
</dbReference>
<evidence type="ECO:0000256" key="1">
    <source>
        <dbReference type="ARBA" id="ARBA00004141"/>
    </source>
</evidence>
<dbReference type="PROSITE" id="PS50850">
    <property type="entry name" value="MFS"/>
    <property type="match status" value="1"/>
</dbReference>
<dbReference type="PANTHER" id="PTHR24064">
    <property type="entry name" value="SOLUTE CARRIER FAMILY 22 MEMBER"/>
    <property type="match status" value="1"/>
</dbReference>
<feature type="transmembrane region" description="Helical" evidence="5">
    <location>
        <begin position="13"/>
        <end position="35"/>
    </location>
</feature>